<keyword evidence="3" id="KW-0597">Phosphoprotein</keyword>
<reference evidence="13 14" key="1">
    <citation type="submission" date="2021-01" db="EMBL/GenBank/DDBJ databases">
        <title>Whole genome shotgun sequence of Catellatospora citrea NBRC 14495.</title>
        <authorList>
            <person name="Komaki H."/>
            <person name="Tamura T."/>
        </authorList>
    </citation>
    <scope>NUCLEOTIDE SEQUENCE [LARGE SCALE GENOMIC DNA]</scope>
    <source>
        <strain evidence="13 14">NBRC 14495</strain>
    </source>
</reference>
<evidence type="ECO:0000313" key="14">
    <source>
        <dbReference type="Proteomes" id="UP000659904"/>
    </source>
</evidence>
<evidence type="ECO:0000256" key="10">
    <source>
        <dbReference type="SAM" id="Phobius"/>
    </source>
</evidence>
<evidence type="ECO:0000256" key="1">
    <source>
        <dbReference type="ARBA" id="ARBA00000085"/>
    </source>
</evidence>
<evidence type="ECO:0000256" key="4">
    <source>
        <dbReference type="ARBA" id="ARBA00022679"/>
    </source>
</evidence>
<dbReference type="Proteomes" id="UP000659904">
    <property type="component" value="Unassembled WGS sequence"/>
</dbReference>
<feature type="transmembrane region" description="Helical" evidence="10">
    <location>
        <begin position="85"/>
        <end position="102"/>
    </location>
</feature>
<dbReference type="GO" id="GO:0046983">
    <property type="term" value="F:protein dimerization activity"/>
    <property type="evidence" value="ECO:0007669"/>
    <property type="project" value="InterPro"/>
</dbReference>
<sequence>MAAAAAHLPKLVTDTAANGRWTHVEHRAARVPGLPSWLQPSSRIRRFAHWLYPFALGCGVTTLSFVSPWRPPLFLFDGVEADPPWALVGLAMLAAGVSAMFIRRARWPLFVISLAAWLALTMMAAVFVAAYYAGAGRPGRPHDPGRAWPYFLVASTLVGLPVGWSAVHSDLLYEGMTGGVIVGGAFTALFWVGMTVGLPFVFGLWVRARRQVLEQLRDRAERLEREQHERAERARSEERRRIAREMHDVVAHRVALMVLHAGALEVSTADPRTAEEAALIRTTGREAMQELREVLGMLRAPDLADGAAPEFAPQPTLADLDRLLDASRAAGLPVRRVDEGQPREVPLSAQRTAFRVVQEALTNVAKHAGAVPTTVTLRHEPHGLTVSVENAPPPRPAPPVPDSGLGLVGLAERVALAGGSVQARPRLDGGFTLHARIPADPPETRAVPA</sequence>
<evidence type="ECO:0000256" key="3">
    <source>
        <dbReference type="ARBA" id="ARBA00022553"/>
    </source>
</evidence>
<dbReference type="GO" id="GO:0000155">
    <property type="term" value="F:phosphorelay sensor kinase activity"/>
    <property type="evidence" value="ECO:0007669"/>
    <property type="project" value="InterPro"/>
</dbReference>
<dbReference type="GO" id="GO:0016020">
    <property type="term" value="C:membrane"/>
    <property type="evidence" value="ECO:0007669"/>
    <property type="project" value="InterPro"/>
</dbReference>
<evidence type="ECO:0000256" key="5">
    <source>
        <dbReference type="ARBA" id="ARBA00022741"/>
    </source>
</evidence>
<comment type="caution">
    <text evidence="13">The sequence shown here is derived from an EMBL/GenBank/DDBJ whole genome shotgun (WGS) entry which is preliminary data.</text>
</comment>
<keyword evidence="14" id="KW-1185">Reference proteome</keyword>
<feature type="transmembrane region" description="Helical" evidence="10">
    <location>
        <begin position="47"/>
        <end position="65"/>
    </location>
</feature>
<feature type="domain" description="Histidine kinase/HSP90-like ATPase" evidence="11">
    <location>
        <begin position="351"/>
        <end position="440"/>
    </location>
</feature>
<dbReference type="Gene3D" id="1.20.5.1930">
    <property type="match status" value="1"/>
</dbReference>
<organism evidence="13 14">
    <name type="scientific">Catellatospora citrea</name>
    <dbReference type="NCBI Taxonomy" id="53366"/>
    <lineage>
        <taxon>Bacteria</taxon>
        <taxon>Bacillati</taxon>
        <taxon>Actinomycetota</taxon>
        <taxon>Actinomycetes</taxon>
        <taxon>Micromonosporales</taxon>
        <taxon>Micromonosporaceae</taxon>
        <taxon>Catellatospora</taxon>
    </lineage>
</organism>
<keyword evidence="9" id="KW-0175">Coiled coil</keyword>
<dbReference type="EMBL" id="BONH01000009">
    <property type="protein sequence ID" value="GIF97755.1"/>
    <property type="molecule type" value="Genomic_DNA"/>
</dbReference>
<dbReference type="CDD" id="cd16917">
    <property type="entry name" value="HATPase_UhpB-NarQ-NarX-like"/>
    <property type="match status" value="1"/>
</dbReference>
<gene>
    <name evidence="13" type="ORF">Cci01nite_28490</name>
</gene>
<keyword evidence="6" id="KW-0418">Kinase</keyword>
<name>A0A8J3KIN2_9ACTN</name>
<evidence type="ECO:0000313" key="13">
    <source>
        <dbReference type="EMBL" id="GIF97755.1"/>
    </source>
</evidence>
<evidence type="ECO:0000256" key="7">
    <source>
        <dbReference type="ARBA" id="ARBA00022840"/>
    </source>
</evidence>
<dbReference type="InterPro" id="IPR036890">
    <property type="entry name" value="HATPase_C_sf"/>
</dbReference>
<evidence type="ECO:0000256" key="2">
    <source>
        <dbReference type="ARBA" id="ARBA00012438"/>
    </source>
</evidence>
<proteinExistence type="predicted"/>
<keyword evidence="5" id="KW-0547">Nucleotide-binding</keyword>
<dbReference type="AlphaFoldDB" id="A0A8J3KIN2"/>
<dbReference type="InterPro" id="IPR011712">
    <property type="entry name" value="Sig_transdc_His_kin_sub3_dim/P"/>
</dbReference>
<feature type="domain" description="Signal transduction histidine kinase subgroup 3 dimerisation and phosphoacceptor" evidence="12">
    <location>
        <begin position="238"/>
        <end position="302"/>
    </location>
</feature>
<dbReference type="Pfam" id="PF07730">
    <property type="entry name" value="HisKA_3"/>
    <property type="match status" value="1"/>
</dbReference>
<evidence type="ECO:0000259" key="12">
    <source>
        <dbReference type="Pfam" id="PF07730"/>
    </source>
</evidence>
<keyword evidence="7" id="KW-0067">ATP-binding</keyword>
<dbReference type="PANTHER" id="PTHR24421:SF10">
    <property type="entry name" value="NITRATE_NITRITE SENSOR PROTEIN NARQ"/>
    <property type="match status" value="1"/>
</dbReference>
<dbReference type="Gene3D" id="3.30.565.10">
    <property type="entry name" value="Histidine kinase-like ATPase, C-terminal domain"/>
    <property type="match status" value="1"/>
</dbReference>
<dbReference type="PANTHER" id="PTHR24421">
    <property type="entry name" value="NITRATE/NITRITE SENSOR PROTEIN NARX-RELATED"/>
    <property type="match status" value="1"/>
</dbReference>
<feature type="transmembrane region" description="Helical" evidence="10">
    <location>
        <begin position="109"/>
        <end position="135"/>
    </location>
</feature>
<evidence type="ECO:0000256" key="6">
    <source>
        <dbReference type="ARBA" id="ARBA00022777"/>
    </source>
</evidence>
<keyword evidence="10" id="KW-0812">Transmembrane</keyword>
<dbReference type="InterPro" id="IPR050482">
    <property type="entry name" value="Sensor_HK_TwoCompSys"/>
</dbReference>
<dbReference type="GO" id="GO:0005524">
    <property type="term" value="F:ATP binding"/>
    <property type="evidence" value="ECO:0007669"/>
    <property type="project" value="UniProtKB-KW"/>
</dbReference>
<dbReference type="EC" id="2.7.13.3" evidence="2"/>
<evidence type="ECO:0000259" key="11">
    <source>
        <dbReference type="Pfam" id="PF02518"/>
    </source>
</evidence>
<protein>
    <recommendedName>
        <fullName evidence="2">histidine kinase</fullName>
        <ecNumber evidence="2">2.7.13.3</ecNumber>
    </recommendedName>
</protein>
<accession>A0A8J3KIN2</accession>
<dbReference type="Pfam" id="PF02518">
    <property type="entry name" value="HATPase_c"/>
    <property type="match status" value="1"/>
</dbReference>
<keyword evidence="10" id="KW-1133">Transmembrane helix</keyword>
<dbReference type="SUPFAM" id="SSF55874">
    <property type="entry name" value="ATPase domain of HSP90 chaperone/DNA topoisomerase II/histidine kinase"/>
    <property type="match status" value="1"/>
</dbReference>
<evidence type="ECO:0000256" key="9">
    <source>
        <dbReference type="SAM" id="Coils"/>
    </source>
</evidence>
<dbReference type="InterPro" id="IPR003594">
    <property type="entry name" value="HATPase_dom"/>
</dbReference>
<keyword evidence="8" id="KW-0902">Two-component regulatory system</keyword>
<comment type="catalytic activity">
    <reaction evidence="1">
        <text>ATP + protein L-histidine = ADP + protein N-phospho-L-histidine.</text>
        <dbReference type="EC" id="2.7.13.3"/>
    </reaction>
</comment>
<feature type="coiled-coil region" evidence="9">
    <location>
        <begin position="206"/>
        <end position="240"/>
    </location>
</feature>
<feature type="transmembrane region" description="Helical" evidence="10">
    <location>
        <begin position="179"/>
        <end position="206"/>
    </location>
</feature>
<evidence type="ECO:0000256" key="8">
    <source>
        <dbReference type="ARBA" id="ARBA00023012"/>
    </source>
</evidence>
<keyword evidence="4" id="KW-0808">Transferase</keyword>
<feature type="transmembrane region" description="Helical" evidence="10">
    <location>
        <begin position="147"/>
        <end position="167"/>
    </location>
</feature>
<keyword evidence="10" id="KW-0472">Membrane</keyword>